<feature type="compositionally biased region" description="Pro residues" evidence="1">
    <location>
        <begin position="101"/>
        <end position="111"/>
    </location>
</feature>
<dbReference type="PROSITE" id="PS51999">
    <property type="entry name" value="ZF_GRF"/>
    <property type="match status" value="1"/>
</dbReference>
<dbReference type="GO" id="GO:0008270">
    <property type="term" value="F:zinc ion binding"/>
    <property type="evidence" value="ECO:0007669"/>
    <property type="project" value="InterPro"/>
</dbReference>
<dbReference type="InterPro" id="IPR010666">
    <property type="entry name" value="Znf_GRF"/>
</dbReference>
<evidence type="ECO:0000313" key="3">
    <source>
        <dbReference type="Proteomes" id="UP000076837"/>
    </source>
</evidence>
<reference evidence="2 3" key="1">
    <citation type="journal article" date="2016" name="Sci. Rep.">
        <title>Draft genome sequencing and secretome analysis of fungal phytopathogen Ascochyta rabiei provides insight into the necrotrophic effector repertoire.</title>
        <authorList>
            <person name="Verma S."/>
            <person name="Gazara R.K."/>
            <person name="Nizam S."/>
            <person name="Parween S."/>
            <person name="Chattopadhyay D."/>
            <person name="Verma P.K."/>
        </authorList>
    </citation>
    <scope>NUCLEOTIDE SEQUENCE [LARGE SCALE GENOMIC DNA]</scope>
    <source>
        <strain evidence="2 3">ArDII</strain>
    </source>
</reference>
<comment type="caution">
    <text evidence="2">The sequence shown here is derived from an EMBL/GenBank/DDBJ whole genome shotgun (WGS) entry which is preliminary data.</text>
</comment>
<dbReference type="Proteomes" id="UP000076837">
    <property type="component" value="Unassembled WGS sequence"/>
</dbReference>
<name>A0A163JEH8_DIDRA</name>
<feature type="region of interest" description="Disordered" evidence="1">
    <location>
        <begin position="83"/>
        <end position="119"/>
    </location>
</feature>
<evidence type="ECO:0000313" key="2">
    <source>
        <dbReference type="EMBL" id="KZM26309.1"/>
    </source>
</evidence>
<accession>A0A163JEH8</accession>
<protein>
    <submittedName>
        <fullName evidence="2">Zinc ion binding</fullName>
    </submittedName>
</protein>
<dbReference type="AlphaFoldDB" id="A0A163JEH8"/>
<evidence type="ECO:0000256" key="1">
    <source>
        <dbReference type="SAM" id="MobiDB-lite"/>
    </source>
</evidence>
<dbReference type="EMBL" id="JYNV01000110">
    <property type="protein sequence ID" value="KZM26309.1"/>
    <property type="molecule type" value="Genomic_DNA"/>
</dbReference>
<gene>
    <name evidence="2" type="ORF">ST47_g2512</name>
</gene>
<dbReference type="STRING" id="5454.A0A163JEH8"/>
<feature type="region of interest" description="Disordered" evidence="1">
    <location>
        <begin position="187"/>
        <end position="239"/>
    </location>
</feature>
<feature type="compositionally biased region" description="Polar residues" evidence="1">
    <location>
        <begin position="84"/>
        <end position="93"/>
    </location>
</feature>
<feature type="compositionally biased region" description="Polar residues" evidence="1">
    <location>
        <begin position="188"/>
        <end position="238"/>
    </location>
</feature>
<keyword evidence="3" id="KW-1185">Reference proteome</keyword>
<dbReference type="OrthoDB" id="430051at2759"/>
<organism evidence="2 3">
    <name type="scientific">Didymella rabiei</name>
    <name type="common">Chickpea ascochyta blight fungus</name>
    <name type="synonym">Mycosphaerella rabiei</name>
    <dbReference type="NCBI Taxonomy" id="5454"/>
    <lineage>
        <taxon>Eukaryota</taxon>
        <taxon>Fungi</taxon>
        <taxon>Dikarya</taxon>
        <taxon>Ascomycota</taxon>
        <taxon>Pezizomycotina</taxon>
        <taxon>Dothideomycetes</taxon>
        <taxon>Pleosporomycetidae</taxon>
        <taxon>Pleosporales</taxon>
        <taxon>Pleosporineae</taxon>
        <taxon>Didymellaceae</taxon>
        <taxon>Ascochyta</taxon>
    </lineage>
</organism>
<proteinExistence type="predicted"/>
<sequence>MSGLTRRRGGAGGAGGAQRGLFIDGVWHCDCTPRHLANHFEVEKQGPNQGKCFRICQKQQNDKSRCMFFLWDSNAHPREAAALANNSRTESTYTTSKTPPKRPASPPPPYTSDPGRRNSVRKRIRAASLDMDDEYDLESTDDAFKEELNSVMTAVEAPRKAARTSDFVTPSARRTLLWNKDRAAANASELQTPQTARTVQANPFSSMLSRSPFTPSRPTDEMPQTATPSLSPYETPTPSRFKDVGGDDLVRDVFGLLQDSNIKLSTQTERDLDNLLSKHVKAAEGLTRGRDVIQTIIKARDAKITELTYRIGTLKVELEAERTMVNHLQWDAQAEEQPNP</sequence>